<sequence length="160" mass="18126">MGIDESFKKAGTIPFKWEIIPGVPKESQQQNHNNHHHPLPPPPPHQTSPSFRSGSSRWRFEKSVLFRSDESVTVPMGMGCFPSSAQLKKKESIKKKKKKKNNEYASSELETPPRRSSFSSRKSFVSPLRERSPSSLSSPLSCRWSPRPISDAEWASFGLF</sequence>
<reference evidence="2 3" key="1">
    <citation type="journal article" date="2020" name="bioRxiv">
        <title>Sequence and annotation of 42 cannabis genomes reveals extensive copy number variation in cannabinoid synthesis and pathogen resistance genes.</title>
        <authorList>
            <person name="Mckernan K.J."/>
            <person name="Helbert Y."/>
            <person name="Kane L.T."/>
            <person name="Ebling H."/>
            <person name="Zhang L."/>
            <person name="Liu B."/>
            <person name="Eaton Z."/>
            <person name="Mclaughlin S."/>
            <person name="Kingan S."/>
            <person name="Baybayan P."/>
            <person name="Concepcion G."/>
            <person name="Jordan M."/>
            <person name="Riva A."/>
            <person name="Barbazuk W."/>
            <person name="Harkins T."/>
        </authorList>
    </citation>
    <scope>NUCLEOTIDE SEQUENCE [LARGE SCALE GENOMIC DNA]</scope>
    <source>
        <strain evidence="3">cv. Jamaican Lion 4</strain>
        <tissue evidence="2">Leaf</tissue>
    </source>
</reference>
<feature type="compositionally biased region" description="Low complexity" evidence="1">
    <location>
        <begin position="114"/>
        <end position="148"/>
    </location>
</feature>
<accession>A0A7J6FQF7</accession>
<dbReference type="PANTHER" id="PTHR35466:SF4">
    <property type="entry name" value="EXPRESSED PROTEIN"/>
    <property type="match status" value="1"/>
</dbReference>
<gene>
    <name evidence="2" type="ORF">G4B88_018108</name>
</gene>
<feature type="region of interest" description="Disordered" evidence="1">
    <location>
        <begin position="77"/>
        <end position="148"/>
    </location>
</feature>
<feature type="region of interest" description="Disordered" evidence="1">
    <location>
        <begin position="20"/>
        <end position="55"/>
    </location>
</feature>
<protein>
    <submittedName>
        <fullName evidence="2">Uncharacterized protein</fullName>
    </submittedName>
</protein>
<keyword evidence="3" id="KW-1185">Reference proteome</keyword>
<evidence type="ECO:0000256" key="1">
    <source>
        <dbReference type="SAM" id="MobiDB-lite"/>
    </source>
</evidence>
<proteinExistence type="predicted"/>
<dbReference type="Pfam" id="PF05097">
    <property type="entry name" value="DUF688"/>
    <property type="match status" value="1"/>
</dbReference>
<dbReference type="Proteomes" id="UP000583929">
    <property type="component" value="Unassembled WGS sequence"/>
</dbReference>
<dbReference type="AlphaFoldDB" id="A0A7J6FQF7"/>
<organism evidence="2 3">
    <name type="scientific">Cannabis sativa</name>
    <name type="common">Hemp</name>
    <name type="synonym">Marijuana</name>
    <dbReference type="NCBI Taxonomy" id="3483"/>
    <lineage>
        <taxon>Eukaryota</taxon>
        <taxon>Viridiplantae</taxon>
        <taxon>Streptophyta</taxon>
        <taxon>Embryophyta</taxon>
        <taxon>Tracheophyta</taxon>
        <taxon>Spermatophyta</taxon>
        <taxon>Magnoliopsida</taxon>
        <taxon>eudicotyledons</taxon>
        <taxon>Gunneridae</taxon>
        <taxon>Pentapetalae</taxon>
        <taxon>rosids</taxon>
        <taxon>fabids</taxon>
        <taxon>Rosales</taxon>
        <taxon>Cannabaceae</taxon>
        <taxon>Cannabis</taxon>
    </lineage>
</organism>
<dbReference type="PANTHER" id="PTHR35466">
    <property type="entry name" value="SERINE/ARGININE REPETITIVE MATRIX PROTEIN 1"/>
    <property type="match status" value="1"/>
</dbReference>
<comment type="caution">
    <text evidence="2">The sequence shown here is derived from an EMBL/GenBank/DDBJ whole genome shotgun (WGS) entry which is preliminary data.</text>
</comment>
<feature type="compositionally biased region" description="Basic residues" evidence="1">
    <location>
        <begin position="91"/>
        <end position="100"/>
    </location>
</feature>
<evidence type="ECO:0000313" key="3">
    <source>
        <dbReference type="Proteomes" id="UP000583929"/>
    </source>
</evidence>
<dbReference type="EMBL" id="JAATIQ010000183">
    <property type="protein sequence ID" value="KAF4372943.1"/>
    <property type="molecule type" value="Genomic_DNA"/>
</dbReference>
<dbReference type="InterPro" id="IPR007789">
    <property type="entry name" value="DUF688"/>
</dbReference>
<evidence type="ECO:0000313" key="2">
    <source>
        <dbReference type="EMBL" id="KAF4372943.1"/>
    </source>
</evidence>
<name>A0A7J6FQF7_CANSA</name>